<dbReference type="EMBL" id="CP012333">
    <property type="protein sequence ID" value="AKU95076.1"/>
    <property type="molecule type" value="Genomic_DNA"/>
</dbReference>
<protein>
    <recommendedName>
        <fullName evidence="3">BNR repeat domain protein</fullName>
    </recommendedName>
</protein>
<dbReference type="AlphaFoldDB" id="A0A0K1PNU2"/>
<dbReference type="Proteomes" id="UP000064967">
    <property type="component" value="Chromosome"/>
</dbReference>
<dbReference type="STRING" id="1391654.AKJ09_01740"/>
<dbReference type="PROSITE" id="PS50012">
    <property type="entry name" value="RCC1_3"/>
    <property type="match status" value="1"/>
</dbReference>
<accession>A0A0K1PNU2</accession>
<dbReference type="InterPro" id="IPR009091">
    <property type="entry name" value="RCC1/BLIP-II"/>
</dbReference>
<evidence type="ECO:0008006" key="3">
    <source>
        <dbReference type="Google" id="ProtNLM"/>
    </source>
</evidence>
<sequence length="43" mass="4648">MSDSTCALLTNGKVYCWGANYYGQIGNGKARMPTLVPEEVVLP</sequence>
<organism evidence="1 2">
    <name type="scientific">Labilithrix luteola</name>
    <dbReference type="NCBI Taxonomy" id="1391654"/>
    <lineage>
        <taxon>Bacteria</taxon>
        <taxon>Pseudomonadati</taxon>
        <taxon>Myxococcota</taxon>
        <taxon>Polyangia</taxon>
        <taxon>Polyangiales</taxon>
        <taxon>Labilitrichaceae</taxon>
        <taxon>Labilithrix</taxon>
    </lineage>
</organism>
<evidence type="ECO:0000313" key="2">
    <source>
        <dbReference type="Proteomes" id="UP000064967"/>
    </source>
</evidence>
<dbReference type="KEGG" id="llu:AKJ09_01740"/>
<dbReference type="Pfam" id="PF13540">
    <property type="entry name" value="RCC1_2"/>
    <property type="match status" value="1"/>
</dbReference>
<dbReference type="SUPFAM" id="SSF50985">
    <property type="entry name" value="RCC1/BLIP-II"/>
    <property type="match status" value="1"/>
</dbReference>
<dbReference type="InterPro" id="IPR000408">
    <property type="entry name" value="Reg_chr_condens"/>
</dbReference>
<proteinExistence type="predicted"/>
<gene>
    <name evidence="1" type="ORF">AKJ09_01740</name>
</gene>
<dbReference type="OrthoDB" id="5341131at2"/>
<keyword evidence="2" id="KW-1185">Reference proteome</keyword>
<evidence type="ECO:0000313" key="1">
    <source>
        <dbReference type="EMBL" id="AKU95076.1"/>
    </source>
</evidence>
<name>A0A0K1PNU2_9BACT</name>
<dbReference type="Gene3D" id="2.130.10.30">
    <property type="entry name" value="Regulator of chromosome condensation 1/beta-lactamase-inhibitor protein II"/>
    <property type="match status" value="1"/>
</dbReference>
<reference evidence="1 2" key="1">
    <citation type="submission" date="2015-08" db="EMBL/GenBank/DDBJ databases">
        <authorList>
            <person name="Babu N.S."/>
            <person name="Beckwith C.J."/>
            <person name="Beseler K.G."/>
            <person name="Brison A."/>
            <person name="Carone J.V."/>
            <person name="Caskin T.P."/>
            <person name="Diamond M."/>
            <person name="Durham M.E."/>
            <person name="Foxe J.M."/>
            <person name="Go M."/>
            <person name="Henderson B.A."/>
            <person name="Jones I.B."/>
            <person name="McGettigan J.A."/>
            <person name="Micheletti S.J."/>
            <person name="Nasrallah M.E."/>
            <person name="Ortiz D."/>
            <person name="Piller C.R."/>
            <person name="Privatt S.R."/>
            <person name="Schneider S.L."/>
            <person name="Sharp S."/>
            <person name="Smith T.C."/>
            <person name="Stanton J.D."/>
            <person name="Ullery H.E."/>
            <person name="Wilson R.J."/>
            <person name="Serrano M.G."/>
            <person name="Buck G."/>
            <person name="Lee V."/>
            <person name="Wang Y."/>
            <person name="Carvalho R."/>
            <person name="Voegtly L."/>
            <person name="Shi R."/>
            <person name="Duckworth R."/>
            <person name="Johnson A."/>
            <person name="Loviza R."/>
            <person name="Walstead R."/>
            <person name="Shah Z."/>
            <person name="Kiflezghi M."/>
            <person name="Wade K."/>
            <person name="Ball S.L."/>
            <person name="Bradley K.W."/>
            <person name="Asai D.J."/>
            <person name="Bowman C.A."/>
            <person name="Russell D.A."/>
            <person name="Pope W.H."/>
            <person name="Jacobs-Sera D."/>
            <person name="Hendrix R.W."/>
            <person name="Hatfull G.F."/>
        </authorList>
    </citation>
    <scope>NUCLEOTIDE SEQUENCE [LARGE SCALE GENOMIC DNA]</scope>
    <source>
        <strain evidence="1 2">DSM 27648</strain>
    </source>
</reference>